<evidence type="ECO:0000313" key="1">
    <source>
        <dbReference type="EMBL" id="KAB2607426.1"/>
    </source>
</evidence>
<proteinExistence type="predicted"/>
<sequence length="177" mass="20179">MRFGFMTTLAQRNDSHHPTNATAAISIVVLEERVFLAKRIFCGFDPRLVSRRFTNSSGGPVIFWATLIRDPCVSVKRILWSPMVLYLELHIQLYSYFGGDEIHQHLEIDAHAGSVNDLAFCNPAMQLCAIPCGDDKAIKFFFSTSINGKIKAWLYDNMGYRVDYDAPGHNNSLWCRW</sequence>
<reference evidence="2" key="2">
    <citation type="submission" date="2019-10" db="EMBL/GenBank/DDBJ databases">
        <title>A de novo genome assembly of a pear dwarfing rootstock.</title>
        <authorList>
            <person name="Wang F."/>
            <person name="Wang J."/>
            <person name="Li S."/>
            <person name="Zhang Y."/>
            <person name="Fang M."/>
            <person name="Ma L."/>
            <person name="Zhao Y."/>
            <person name="Jiang S."/>
        </authorList>
    </citation>
    <scope>NUCLEOTIDE SEQUENCE [LARGE SCALE GENOMIC DNA]</scope>
</reference>
<reference evidence="1 2" key="1">
    <citation type="submission" date="2019-09" db="EMBL/GenBank/DDBJ databases">
        <authorList>
            <person name="Ou C."/>
        </authorList>
    </citation>
    <scope>NUCLEOTIDE SEQUENCE [LARGE SCALE GENOMIC DNA]</scope>
    <source>
        <strain evidence="1">S2</strain>
        <tissue evidence="1">Leaf</tissue>
    </source>
</reference>
<dbReference type="EMBL" id="SMOL01000559">
    <property type="protein sequence ID" value="KAB2607426.1"/>
    <property type="molecule type" value="Genomic_DNA"/>
</dbReference>
<organism evidence="1 2">
    <name type="scientific">Pyrus ussuriensis x Pyrus communis</name>
    <dbReference type="NCBI Taxonomy" id="2448454"/>
    <lineage>
        <taxon>Eukaryota</taxon>
        <taxon>Viridiplantae</taxon>
        <taxon>Streptophyta</taxon>
        <taxon>Embryophyta</taxon>
        <taxon>Tracheophyta</taxon>
        <taxon>Spermatophyta</taxon>
        <taxon>Magnoliopsida</taxon>
        <taxon>eudicotyledons</taxon>
        <taxon>Gunneridae</taxon>
        <taxon>Pentapetalae</taxon>
        <taxon>rosids</taxon>
        <taxon>fabids</taxon>
        <taxon>Rosales</taxon>
        <taxon>Rosaceae</taxon>
        <taxon>Amygdaloideae</taxon>
        <taxon>Maleae</taxon>
        <taxon>Pyrus</taxon>
    </lineage>
</organism>
<dbReference type="OrthoDB" id="1743797at2759"/>
<dbReference type="GO" id="GO:0006355">
    <property type="term" value="P:regulation of DNA-templated transcription"/>
    <property type="evidence" value="ECO:0007669"/>
    <property type="project" value="InterPro"/>
</dbReference>
<gene>
    <name evidence="1" type="ORF">D8674_007143</name>
</gene>
<dbReference type="AlphaFoldDB" id="A0A5N5FWB6"/>
<protein>
    <submittedName>
        <fullName evidence="1">Topless-related protein 1-like</fullName>
    </submittedName>
</protein>
<dbReference type="PANTHER" id="PTHR44083:SF46">
    <property type="entry name" value="CTLH DOMAIN-CONTAINING PROTEIN"/>
    <property type="match status" value="1"/>
</dbReference>
<name>A0A5N5FWB6_9ROSA</name>
<accession>A0A5N5FWB6</accession>
<evidence type="ECO:0000313" key="2">
    <source>
        <dbReference type="Proteomes" id="UP000327157"/>
    </source>
</evidence>
<dbReference type="PANTHER" id="PTHR44083">
    <property type="entry name" value="TOPLESS-RELATED PROTEIN 1-RELATED"/>
    <property type="match status" value="1"/>
</dbReference>
<dbReference type="Proteomes" id="UP000327157">
    <property type="component" value="Chromosome 11"/>
</dbReference>
<comment type="caution">
    <text evidence="1">The sequence shown here is derived from an EMBL/GenBank/DDBJ whole genome shotgun (WGS) entry which is preliminary data.</text>
</comment>
<keyword evidence="2" id="KW-1185">Reference proteome</keyword>
<reference evidence="1 2" key="3">
    <citation type="submission" date="2019-11" db="EMBL/GenBank/DDBJ databases">
        <title>A de novo genome assembly of a pear dwarfing rootstock.</title>
        <authorList>
            <person name="Wang F."/>
            <person name="Wang J."/>
            <person name="Li S."/>
            <person name="Zhang Y."/>
            <person name="Fang M."/>
            <person name="Ma L."/>
            <person name="Zhao Y."/>
            <person name="Jiang S."/>
        </authorList>
    </citation>
    <scope>NUCLEOTIDE SEQUENCE [LARGE SCALE GENOMIC DNA]</scope>
    <source>
        <strain evidence="1">S2</strain>
        <tissue evidence="1">Leaf</tissue>
    </source>
</reference>
<dbReference type="InterPro" id="IPR027728">
    <property type="entry name" value="Topless_fam"/>
</dbReference>